<comment type="similarity">
    <text evidence="2">Belongs to the MoaD family.</text>
</comment>
<organism evidence="4 6">
    <name type="scientific">Zhongshania aliphaticivorans</name>
    <dbReference type="NCBI Taxonomy" id="1470434"/>
    <lineage>
        <taxon>Bacteria</taxon>
        <taxon>Pseudomonadati</taxon>
        <taxon>Pseudomonadota</taxon>
        <taxon>Gammaproteobacteria</taxon>
        <taxon>Cellvibrionales</taxon>
        <taxon>Spongiibacteraceae</taxon>
        <taxon>Zhongshania</taxon>
    </lineage>
</organism>
<dbReference type="Proteomes" id="UP000435877">
    <property type="component" value="Unassembled WGS sequence"/>
</dbReference>
<gene>
    <name evidence="4" type="primary">moaD</name>
    <name evidence="4" type="ORF">IHBHHGIJ_01574</name>
    <name evidence="5" type="ORF">KFEGEMFD_01176</name>
</gene>
<evidence type="ECO:0000256" key="2">
    <source>
        <dbReference type="ARBA" id="ARBA00024200"/>
    </source>
</evidence>
<evidence type="ECO:0000313" key="5">
    <source>
        <dbReference type="EMBL" id="CAA0094700.1"/>
    </source>
</evidence>
<dbReference type="InterPro" id="IPR012675">
    <property type="entry name" value="Beta-grasp_dom_sf"/>
</dbReference>
<dbReference type="GO" id="GO:0006777">
    <property type="term" value="P:Mo-molybdopterin cofactor biosynthetic process"/>
    <property type="evidence" value="ECO:0007669"/>
    <property type="project" value="InterPro"/>
</dbReference>
<keyword evidence="1" id="KW-0547">Nucleotide-binding</keyword>
<accession>A0A5S9NGA3</accession>
<evidence type="ECO:0000313" key="7">
    <source>
        <dbReference type="Proteomes" id="UP000439591"/>
    </source>
</evidence>
<evidence type="ECO:0000256" key="3">
    <source>
        <dbReference type="ARBA" id="ARBA00024247"/>
    </source>
</evidence>
<dbReference type="EMBL" id="CACSIK010000001">
    <property type="protein sequence ID" value="CAA0088595.1"/>
    <property type="molecule type" value="Genomic_DNA"/>
</dbReference>
<dbReference type="UniPathway" id="UPA00344"/>
<dbReference type="GO" id="GO:0000166">
    <property type="term" value="F:nucleotide binding"/>
    <property type="evidence" value="ECO:0007669"/>
    <property type="project" value="UniProtKB-KW"/>
</dbReference>
<dbReference type="PANTHER" id="PTHR33359">
    <property type="entry name" value="MOLYBDOPTERIN SYNTHASE SULFUR CARRIER SUBUNIT"/>
    <property type="match status" value="1"/>
</dbReference>
<dbReference type="AlphaFoldDB" id="A0A5S9NGA3"/>
<sequence>MITVLFFAKYREQLGLGRLPYDLVSTITVSDLKMELAKKGDQWSAVLNADNTICAVNQVIASDEDMISDGDEVAFYPPVTGG</sequence>
<name>A0A5S9NGA3_9GAMM</name>
<keyword evidence="6" id="KW-1185">Reference proteome</keyword>
<reference evidence="6 7" key="1">
    <citation type="submission" date="2019-11" db="EMBL/GenBank/DDBJ databases">
        <authorList>
            <person name="Holert J."/>
        </authorList>
    </citation>
    <scope>NUCLEOTIDE SEQUENCE [LARGE SCALE GENOMIC DNA]</scope>
    <source>
        <strain evidence="5">BC3_2A</strain>
        <strain evidence="4">SB11_1A</strain>
    </source>
</reference>
<dbReference type="GO" id="GO:1990133">
    <property type="term" value="C:molybdopterin adenylyltransferase complex"/>
    <property type="evidence" value="ECO:0007669"/>
    <property type="project" value="TreeGrafter"/>
</dbReference>
<dbReference type="NCBIfam" id="TIGR01682">
    <property type="entry name" value="moaD"/>
    <property type="match status" value="1"/>
</dbReference>
<dbReference type="EMBL" id="CACSIM010000002">
    <property type="protein sequence ID" value="CAA0094700.1"/>
    <property type="molecule type" value="Genomic_DNA"/>
</dbReference>
<dbReference type="CDD" id="cd00754">
    <property type="entry name" value="Ubl_MoaD"/>
    <property type="match status" value="1"/>
</dbReference>
<dbReference type="Gene3D" id="3.10.20.30">
    <property type="match status" value="1"/>
</dbReference>
<dbReference type="PANTHER" id="PTHR33359:SF1">
    <property type="entry name" value="MOLYBDOPTERIN SYNTHASE SULFUR CARRIER SUBUNIT"/>
    <property type="match status" value="1"/>
</dbReference>
<proteinExistence type="inferred from homology"/>
<dbReference type="InterPro" id="IPR003749">
    <property type="entry name" value="ThiS/MoaD-like"/>
</dbReference>
<dbReference type="RefSeq" id="WP_159268232.1">
    <property type="nucleotide sequence ID" value="NZ_CACSIK010000001.1"/>
</dbReference>
<evidence type="ECO:0000313" key="4">
    <source>
        <dbReference type="EMBL" id="CAA0088595.1"/>
    </source>
</evidence>
<dbReference type="OrthoDB" id="9801945at2"/>
<dbReference type="InterPro" id="IPR044672">
    <property type="entry name" value="MOCS2A"/>
</dbReference>
<dbReference type="Pfam" id="PF02597">
    <property type="entry name" value="ThiS"/>
    <property type="match status" value="1"/>
</dbReference>
<dbReference type="Proteomes" id="UP000439591">
    <property type="component" value="Unassembled WGS sequence"/>
</dbReference>
<evidence type="ECO:0000313" key="6">
    <source>
        <dbReference type="Proteomes" id="UP000435877"/>
    </source>
</evidence>
<dbReference type="SUPFAM" id="SSF54285">
    <property type="entry name" value="MoaD/ThiS"/>
    <property type="match status" value="1"/>
</dbReference>
<dbReference type="InterPro" id="IPR016155">
    <property type="entry name" value="Mopterin_synth/thiamin_S_b"/>
</dbReference>
<protein>
    <recommendedName>
        <fullName evidence="3">Molybdopterin synthase sulfur carrier subunit</fullName>
    </recommendedName>
</protein>
<evidence type="ECO:0000256" key="1">
    <source>
        <dbReference type="ARBA" id="ARBA00022741"/>
    </source>
</evidence>